<dbReference type="Proteomes" id="UP000799538">
    <property type="component" value="Unassembled WGS sequence"/>
</dbReference>
<name>A0A6A6G2W1_9PEZI</name>
<dbReference type="EMBL" id="ML992514">
    <property type="protein sequence ID" value="KAF2220057.1"/>
    <property type="molecule type" value="Genomic_DNA"/>
</dbReference>
<proteinExistence type="predicted"/>
<keyword evidence="2" id="KW-1185">Reference proteome</keyword>
<sequence>MTANNRLNHVCDRRLRLLCSLSWLDHLEAQNRPQLDNSADDEYLTLTSDVFQTESPVVHVGAVLFCEWRKRPRRGIIAGAERTCRTHEMLGMTV</sequence>
<reference evidence="2" key="1">
    <citation type="journal article" date="2020" name="Stud. Mycol.">
        <title>101 Dothideomycetes genomes: A test case for predicting lifestyles and emergence of pathogens.</title>
        <authorList>
            <person name="Haridas S."/>
            <person name="Albert R."/>
            <person name="Binder M."/>
            <person name="Bloem J."/>
            <person name="LaButti K."/>
            <person name="Salamov A."/>
            <person name="Andreopoulos B."/>
            <person name="Baker S."/>
            <person name="Barry K."/>
            <person name="Bills G."/>
            <person name="Bluhm B."/>
            <person name="Cannon C."/>
            <person name="Castanera R."/>
            <person name="Culley D."/>
            <person name="Daum C."/>
            <person name="Ezra D."/>
            <person name="Gonzalez J."/>
            <person name="Henrissat B."/>
            <person name="Kuo A."/>
            <person name="Liang C."/>
            <person name="Lipzen A."/>
            <person name="Lutzoni F."/>
            <person name="Magnuson J."/>
            <person name="Mondo S."/>
            <person name="Nolan M."/>
            <person name="Ohm R."/>
            <person name="Pangilinan J."/>
            <person name="Park H.-J."/>
            <person name="Ramirez L."/>
            <person name="Alfaro M."/>
            <person name="Sun H."/>
            <person name="Tritt A."/>
            <person name="Yoshinaga Y."/>
            <person name="Zwiers L.-H."/>
            <person name="Turgeon B."/>
            <person name="Goodwin S."/>
            <person name="Spatafora J."/>
            <person name="Crous P."/>
            <person name="Grigoriev I."/>
        </authorList>
    </citation>
    <scope>NUCLEOTIDE SEQUENCE [LARGE SCALE GENOMIC DNA]</scope>
    <source>
        <strain evidence="2">CECT 20119</strain>
    </source>
</reference>
<dbReference type="AlphaFoldDB" id="A0A6A6G2W1"/>
<evidence type="ECO:0000313" key="1">
    <source>
        <dbReference type="EMBL" id="KAF2220057.1"/>
    </source>
</evidence>
<accession>A0A6A6G2W1</accession>
<gene>
    <name evidence="1" type="ORF">BDZ85DRAFT_268032</name>
</gene>
<evidence type="ECO:0000313" key="2">
    <source>
        <dbReference type="Proteomes" id="UP000799538"/>
    </source>
</evidence>
<protein>
    <submittedName>
        <fullName evidence="1">Uncharacterized protein</fullName>
    </submittedName>
</protein>
<organism evidence="1 2">
    <name type="scientific">Elsinoe ampelina</name>
    <dbReference type="NCBI Taxonomy" id="302913"/>
    <lineage>
        <taxon>Eukaryota</taxon>
        <taxon>Fungi</taxon>
        <taxon>Dikarya</taxon>
        <taxon>Ascomycota</taxon>
        <taxon>Pezizomycotina</taxon>
        <taxon>Dothideomycetes</taxon>
        <taxon>Dothideomycetidae</taxon>
        <taxon>Myriangiales</taxon>
        <taxon>Elsinoaceae</taxon>
        <taxon>Elsinoe</taxon>
    </lineage>
</organism>